<name>A0A151WN97_9HYME</name>
<accession>A0A151WN97</accession>
<dbReference type="AlphaFoldDB" id="A0A151WN97"/>
<evidence type="ECO:0000313" key="2">
    <source>
        <dbReference type="EMBL" id="KYQ49277.1"/>
    </source>
</evidence>
<keyword evidence="3" id="KW-1185">Reference proteome</keyword>
<reference evidence="2 3" key="1">
    <citation type="submission" date="2015-09" db="EMBL/GenBank/DDBJ databases">
        <title>Trachymyrmex zeteki WGS genome.</title>
        <authorList>
            <person name="Nygaard S."/>
            <person name="Hu H."/>
            <person name="Boomsma J."/>
            <person name="Zhang G."/>
        </authorList>
    </citation>
    <scope>NUCLEOTIDE SEQUENCE [LARGE SCALE GENOMIC DNA]</scope>
    <source>
        <strain evidence="2">Tzet28-1</strain>
        <tissue evidence="2">Whole body</tissue>
    </source>
</reference>
<proteinExistence type="predicted"/>
<gene>
    <name evidence="2" type="ORF">ALC60_11661</name>
</gene>
<sequence>MPLMRSPINRRLSSSGREFLFSLCPLQRDTRIWKASHRRPGLIINVISRGSVLSQDERERERKSNGRRLRREEKVEDVSSDKAIKREGIKRDKGAGVRATPSPGRHKGGIALSPLNFRKAQEYSSAVEKRICVTPRKKIELVRSAKE</sequence>
<dbReference type="EMBL" id="KQ982919">
    <property type="protein sequence ID" value="KYQ49277.1"/>
    <property type="molecule type" value="Genomic_DNA"/>
</dbReference>
<protein>
    <submittedName>
        <fullName evidence="2">Uncharacterized protein</fullName>
    </submittedName>
</protein>
<feature type="compositionally biased region" description="Basic and acidic residues" evidence="1">
    <location>
        <begin position="55"/>
        <end position="95"/>
    </location>
</feature>
<evidence type="ECO:0000313" key="3">
    <source>
        <dbReference type="Proteomes" id="UP000075809"/>
    </source>
</evidence>
<feature type="region of interest" description="Disordered" evidence="1">
    <location>
        <begin position="54"/>
        <end position="112"/>
    </location>
</feature>
<organism evidence="2 3">
    <name type="scientific">Mycetomoellerius zeteki</name>
    <dbReference type="NCBI Taxonomy" id="64791"/>
    <lineage>
        <taxon>Eukaryota</taxon>
        <taxon>Metazoa</taxon>
        <taxon>Ecdysozoa</taxon>
        <taxon>Arthropoda</taxon>
        <taxon>Hexapoda</taxon>
        <taxon>Insecta</taxon>
        <taxon>Pterygota</taxon>
        <taxon>Neoptera</taxon>
        <taxon>Endopterygota</taxon>
        <taxon>Hymenoptera</taxon>
        <taxon>Apocrita</taxon>
        <taxon>Aculeata</taxon>
        <taxon>Formicoidea</taxon>
        <taxon>Formicidae</taxon>
        <taxon>Myrmicinae</taxon>
        <taxon>Mycetomoellerius</taxon>
    </lineage>
</organism>
<dbReference type="Proteomes" id="UP000075809">
    <property type="component" value="Unassembled WGS sequence"/>
</dbReference>
<evidence type="ECO:0000256" key="1">
    <source>
        <dbReference type="SAM" id="MobiDB-lite"/>
    </source>
</evidence>